<evidence type="ECO:0000313" key="1">
    <source>
        <dbReference type="EMBL" id="KAK9769698.1"/>
    </source>
</evidence>
<evidence type="ECO:0000313" key="2">
    <source>
        <dbReference type="Proteomes" id="UP001465668"/>
    </source>
</evidence>
<keyword evidence="2" id="KW-1185">Reference proteome</keyword>
<name>A0ABR2X7F7_9PEZI</name>
<accession>A0ABR2X7F7</accession>
<dbReference type="Proteomes" id="UP001465668">
    <property type="component" value="Unassembled WGS sequence"/>
</dbReference>
<organism evidence="1 2">
    <name type="scientific">Seiridium cardinale</name>
    <dbReference type="NCBI Taxonomy" id="138064"/>
    <lineage>
        <taxon>Eukaryota</taxon>
        <taxon>Fungi</taxon>
        <taxon>Dikarya</taxon>
        <taxon>Ascomycota</taxon>
        <taxon>Pezizomycotina</taxon>
        <taxon>Sordariomycetes</taxon>
        <taxon>Xylariomycetidae</taxon>
        <taxon>Amphisphaeriales</taxon>
        <taxon>Sporocadaceae</taxon>
        <taxon>Seiridium</taxon>
    </lineage>
</organism>
<gene>
    <name evidence="1" type="ORF">SCAR479_13636</name>
</gene>
<reference evidence="1 2" key="1">
    <citation type="submission" date="2024-02" db="EMBL/GenBank/DDBJ databases">
        <title>First draft genome assembly of two strains of Seiridium cardinale.</title>
        <authorList>
            <person name="Emiliani G."/>
            <person name="Scali E."/>
        </authorList>
    </citation>
    <scope>NUCLEOTIDE SEQUENCE [LARGE SCALE GENOMIC DNA]</scope>
    <source>
        <strain evidence="1 2">BM-138-000479</strain>
    </source>
</reference>
<proteinExistence type="predicted"/>
<comment type="caution">
    <text evidence="1">The sequence shown here is derived from an EMBL/GenBank/DDBJ whole genome shotgun (WGS) entry which is preliminary data.</text>
</comment>
<sequence length="474" mass="52985">MPGNNLGRSARAAGAEGKVGAIKFINCPNRPIALDLNLLFAPCSAQYQPIQGHGGIVNQQNTQQIRPLSALDNPQSYKRIRIAKTSDFDLTYPLIAAYVEHPDLAFTVDELVVDEDASPGSRCDIWAGRENPRLRLQPSPVREDAHVAIERYVHGLGLGNTTTKAMLEVFDWKKRHLKGEAPDSPKGLKVHDQAYASAAMTVLISLCSNITTLYLGDVGSNTPLEDYLLKNNYGLLAQHGLQRVKQIERIPSAPKMWDERTYETLDFLAFFRYFHRLPSLYRITIDGFAEYQADRELFPPKTGNMKILQIGHSDVSSGMLSTIIRAPKALEELTISEGGLWSMDGGSPMIHPKTIGKSLLDQKDSLNVLDLDIGRGLVEYVWGTSKGRGYEDEDDDDYDEDPWEDSHAREKDAYFYLDDDASQGLWFVKDIPDTRKYGYTVGSLHDFTALTYLSINFRILFGPSSGVEKPEHLA</sequence>
<dbReference type="EMBL" id="JARVKM010000114">
    <property type="protein sequence ID" value="KAK9769698.1"/>
    <property type="molecule type" value="Genomic_DNA"/>
</dbReference>
<protein>
    <submittedName>
        <fullName evidence="1">Uncharacterized protein</fullName>
    </submittedName>
</protein>